<proteinExistence type="predicted"/>
<organism evidence="2 3">
    <name type="scientific">Galerina marginata (strain CBS 339.88)</name>
    <dbReference type="NCBI Taxonomy" id="685588"/>
    <lineage>
        <taxon>Eukaryota</taxon>
        <taxon>Fungi</taxon>
        <taxon>Dikarya</taxon>
        <taxon>Basidiomycota</taxon>
        <taxon>Agaricomycotina</taxon>
        <taxon>Agaricomycetes</taxon>
        <taxon>Agaricomycetidae</taxon>
        <taxon>Agaricales</taxon>
        <taxon>Agaricineae</taxon>
        <taxon>Strophariaceae</taxon>
        <taxon>Galerina</taxon>
    </lineage>
</organism>
<name>A0A067SNQ8_GALM3</name>
<dbReference type="AlphaFoldDB" id="A0A067SNQ8"/>
<reference evidence="3" key="1">
    <citation type="journal article" date="2014" name="Proc. Natl. Acad. Sci. U.S.A.">
        <title>Extensive sampling of basidiomycete genomes demonstrates inadequacy of the white-rot/brown-rot paradigm for wood decay fungi.</title>
        <authorList>
            <person name="Riley R."/>
            <person name="Salamov A.A."/>
            <person name="Brown D.W."/>
            <person name="Nagy L.G."/>
            <person name="Floudas D."/>
            <person name="Held B.W."/>
            <person name="Levasseur A."/>
            <person name="Lombard V."/>
            <person name="Morin E."/>
            <person name="Otillar R."/>
            <person name="Lindquist E.A."/>
            <person name="Sun H."/>
            <person name="LaButti K.M."/>
            <person name="Schmutz J."/>
            <person name="Jabbour D."/>
            <person name="Luo H."/>
            <person name="Baker S.E."/>
            <person name="Pisabarro A.G."/>
            <person name="Walton J.D."/>
            <person name="Blanchette R.A."/>
            <person name="Henrissat B."/>
            <person name="Martin F."/>
            <person name="Cullen D."/>
            <person name="Hibbett D.S."/>
            <person name="Grigoriev I.V."/>
        </authorList>
    </citation>
    <scope>NUCLEOTIDE SEQUENCE [LARGE SCALE GENOMIC DNA]</scope>
    <source>
        <strain evidence="3">CBS 339.88</strain>
    </source>
</reference>
<evidence type="ECO:0000313" key="2">
    <source>
        <dbReference type="EMBL" id="KDR71677.1"/>
    </source>
</evidence>
<accession>A0A067SNQ8</accession>
<gene>
    <name evidence="2" type="ORF">GALMADRAFT_143481</name>
</gene>
<feature type="chain" id="PRO_5001646067" description="Amidase domain-containing protein" evidence="1">
    <location>
        <begin position="20"/>
        <end position="121"/>
    </location>
</feature>
<feature type="signal peptide" evidence="1">
    <location>
        <begin position="1"/>
        <end position="19"/>
    </location>
</feature>
<sequence length="121" mass="12877">MRLSKPLSLILALVALSNAPIGHQPADLLQPKNSDNRWLLPNLIPGPNISAHPIAGISLLAPEFQTDAFNIATIPRLPTFLNGQNRQMSGLNVTIKDSLSIFSAQIGIGCVGSSSFVSYSD</sequence>
<evidence type="ECO:0000256" key="1">
    <source>
        <dbReference type="SAM" id="SignalP"/>
    </source>
</evidence>
<evidence type="ECO:0000313" key="3">
    <source>
        <dbReference type="Proteomes" id="UP000027222"/>
    </source>
</evidence>
<keyword evidence="3" id="KW-1185">Reference proteome</keyword>
<dbReference type="HOGENOM" id="CLU_2038248_0_0_1"/>
<protein>
    <recommendedName>
        <fullName evidence="4">Amidase domain-containing protein</fullName>
    </recommendedName>
</protein>
<dbReference type="Proteomes" id="UP000027222">
    <property type="component" value="Unassembled WGS sequence"/>
</dbReference>
<dbReference type="EMBL" id="KL142391">
    <property type="protein sequence ID" value="KDR71677.1"/>
    <property type="molecule type" value="Genomic_DNA"/>
</dbReference>
<keyword evidence="1" id="KW-0732">Signal</keyword>
<evidence type="ECO:0008006" key="4">
    <source>
        <dbReference type="Google" id="ProtNLM"/>
    </source>
</evidence>